<keyword evidence="2" id="KW-0479">Metal-binding</keyword>
<accession>A0A9W2UMD0</accession>
<dbReference type="GeneID" id="109250457"/>
<proteinExistence type="predicted"/>
<dbReference type="Gene3D" id="2.60.120.200">
    <property type="match status" value="1"/>
</dbReference>
<evidence type="ECO:0000256" key="5">
    <source>
        <dbReference type="ARBA" id="ARBA00023180"/>
    </source>
</evidence>
<dbReference type="InterPro" id="IPR013320">
    <property type="entry name" value="ConA-like_dom_sf"/>
</dbReference>
<name>A0A9W2UMD0_PANPR</name>
<organism evidence="8 9">
    <name type="scientific">Panthera pardus</name>
    <name type="common">Leopard</name>
    <name type="synonym">Felis pardus</name>
    <dbReference type="NCBI Taxonomy" id="9691"/>
    <lineage>
        <taxon>Eukaryota</taxon>
        <taxon>Metazoa</taxon>
        <taxon>Chordata</taxon>
        <taxon>Craniata</taxon>
        <taxon>Vertebrata</taxon>
        <taxon>Euteleostomi</taxon>
        <taxon>Mammalia</taxon>
        <taxon>Eutheria</taxon>
        <taxon>Laurasiatheria</taxon>
        <taxon>Carnivora</taxon>
        <taxon>Feliformia</taxon>
        <taxon>Felidae</taxon>
        <taxon>Pantherinae</taxon>
        <taxon>Panthera</taxon>
    </lineage>
</organism>
<gene>
    <name evidence="9" type="primary">LOC109250457</name>
</gene>
<dbReference type="InterPro" id="IPR051360">
    <property type="entry name" value="Neuronal_Pentraxin_Related"/>
</dbReference>
<evidence type="ECO:0000256" key="2">
    <source>
        <dbReference type="ARBA" id="ARBA00022723"/>
    </source>
</evidence>
<dbReference type="SMART" id="SM00159">
    <property type="entry name" value="PTX"/>
    <property type="match status" value="1"/>
</dbReference>
<evidence type="ECO:0000313" key="8">
    <source>
        <dbReference type="Proteomes" id="UP001165780"/>
    </source>
</evidence>
<dbReference type="FunFam" id="2.60.120.200:FF:000172">
    <property type="entry name" value="Adhesion G protein-coupled receptor G4"/>
    <property type="match status" value="1"/>
</dbReference>
<dbReference type="Proteomes" id="UP001165780">
    <property type="component" value="Unplaced"/>
</dbReference>
<evidence type="ECO:0000256" key="4">
    <source>
        <dbReference type="ARBA" id="ARBA00023157"/>
    </source>
</evidence>
<reference evidence="9" key="1">
    <citation type="submission" date="2025-08" db="UniProtKB">
        <authorList>
            <consortium name="RefSeq"/>
        </authorList>
    </citation>
    <scope>IDENTIFICATION</scope>
    <source>
        <tissue evidence="9">Whole blood</tissue>
    </source>
</reference>
<keyword evidence="8" id="KW-1185">Reference proteome</keyword>
<evidence type="ECO:0000256" key="6">
    <source>
        <dbReference type="PROSITE-ProRule" id="PRU01172"/>
    </source>
</evidence>
<dbReference type="RefSeq" id="XP_053747305.1">
    <property type="nucleotide sequence ID" value="XM_053891330.1"/>
</dbReference>
<feature type="disulfide bond" evidence="6">
    <location>
        <begin position="58"/>
        <end position="117"/>
    </location>
</feature>
<sequence>MKEHIICQKFYGLILMLSGTFLSDALSLKGKRLDFYGRADTYVSLTNTVPELSRFTACIDLVFVDDKSSDWMAFSYVGREDIDLGLAGDHQQLILYNLGRTFYIRYQLTPFQWHTICLIWDGVKGRLELFLNTERILVVMDQPQSLTPNGTLILGHFLKNWDSQVKSPLPGFAGSLYYFQLWDHVLENEDFMKCLGGNVVSWEEDVWLINKVIPTVDMRLRCCE</sequence>
<keyword evidence="4 6" id="KW-1015">Disulfide bond</keyword>
<dbReference type="GO" id="GO:0046872">
    <property type="term" value="F:metal ion binding"/>
    <property type="evidence" value="ECO:0007669"/>
    <property type="project" value="UniProtKB-KW"/>
</dbReference>
<dbReference type="InterPro" id="IPR001759">
    <property type="entry name" value="PTX_dom"/>
</dbReference>
<dbReference type="SUPFAM" id="SSF49899">
    <property type="entry name" value="Concanavalin A-like lectins/glucanases"/>
    <property type="match status" value="1"/>
</dbReference>
<protein>
    <submittedName>
        <fullName evidence="9">Adhesion G-protein coupled receptor G4-like isoform X2</fullName>
    </submittedName>
</protein>
<evidence type="ECO:0000256" key="3">
    <source>
        <dbReference type="ARBA" id="ARBA00022837"/>
    </source>
</evidence>
<evidence type="ECO:0000256" key="1">
    <source>
        <dbReference type="ARBA" id="ARBA00001913"/>
    </source>
</evidence>
<feature type="domain" description="Pentraxin (PTX)" evidence="7">
    <location>
        <begin position="29"/>
        <end position="222"/>
    </location>
</feature>
<dbReference type="AlphaFoldDB" id="A0A9W2UMD0"/>
<dbReference type="PANTHER" id="PTHR19277">
    <property type="entry name" value="PENTRAXIN"/>
    <property type="match status" value="1"/>
</dbReference>
<keyword evidence="5" id="KW-0325">Glycoprotein</keyword>
<comment type="cofactor">
    <cofactor evidence="1">
        <name>Ca(2+)</name>
        <dbReference type="ChEBI" id="CHEBI:29108"/>
    </cofactor>
</comment>
<dbReference type="PANTHER" id="PTHR19277:SF125">
    <property type="entry name" value="B6"/>
    <property type="match status" value="1"/>
</dbReference>
<evidence type="ECO:0000313" key="9">
    <source>
        <dbReference type="RefSeq" id="XP_053747305.1"/>
    </source>
</evidence>
<keyword evidence="3" id="KW-0106">Calcium</keyword>
<dbReference type="PROSITE" id="PS51828">
    <property type="entry name" value="PTX_2"/>
    <property type="match status" value="1"/>
</dbReference>
<dbReference type="Pfam" id="PF00354">
    <property type="entry name" value="Pentaxin"/>
    <property type="match status" value="1"/>
</dbReference>
<evidence type="ECO:0000259" key="7">
    <source>
        <dbReference type="PROSITE" id="PS51828"/>
    </source>
</evidence>